<dbReference type="Proteomes" id="UP000324222">
    <property type="component" value="Unassembled WGS sequence"/>
</dbReference>
<sequence>MGGIKLAVCKDIVIQIWDWCVANGAWVTCSHIPGKENTAADTASRIINDRHEWQLNVHIFRQLCGVFGTPVIDLFTSRLNNQVFSLNWAQFELSYIFPPFALITRCLQKLKAEVAGTCMDGSAVVDVATLDGPAALPASGSSPSYYAEEGGSESPILHGGCTRS</sequence>
<keyword evidence="3" id="KW-1185">Reference proteome</keyword>
<feature type="region of interest" description="Disordered" evidence="1">
    <location>
        <begin position="145"/>
        <end position="164"/>
    </location>
</feature>
<proteinExistence type="predicted"/>
<comment type="caution">
    <text evidence="2">The sequence shown here is derived from an EMBL/GenBank/DDBJ whole genome shotgun (WGS) entry which is preliminary data.</text>
</comment>
<dbReference type="EMBL" id="VSRR010123247">
    <property type="protein sequence ID" value="MPD00508.1"/>
    <property type="molecule type" value="Genomic_DNA"/>
</dbReference>
<feature type="compositionally biased region" description="Low complexity" evidence="1">
    <location>
        <begin position="145"/>
        <end position="155"/>
    </location>
</feature>
<evidence type="ECO:0008006" key="4">
    <source>
        <dbReference type="Google" id="ProtNLM"/>
    </source>
</evidence>
<dbReference type="PANTHER" id="PTHR33050">
    <property type="entry name" value="REVERSE TRANSCRIPTASE DOMAIN-CONTAINING PROTEIN"/>
    <property type="match status" value="1"/>
</dbReference>
<dbReference type="PANTHER" id="PTHR33050:SF7">
    <property type="entry name" value="RIBONUCLEASE H"/>
    <property type="match status" value="1"/>
</dbReference>
<evidence type="ECO:0000313" key="2">
    <source>
        <dbReference type="EMBL" id="MPD00508.1"/>
    </source>
</evidence>
<accession>A0A5B7K5F2</accession>
<reference evidence="2 3" key="1">
    <citation type="submission" date="2019-05" db="EMBL/GenBank/DDBJ databases">
        <title>Another draft genome of Portunus trituberculatus and its Hox gene families provides insights of decapod evolution.</title>
        <authorList>
            <person name="Jeong J.-H."/>
            <person name="Song I."/>
            <person name="Kim S."/>
            <person name="Choi T."/>
            <person name="Kim D."/>
            <person name="Ryu S."/>
            <person name="Kim W."/>
        </authorList>
    </citation>
    <scope>NUCLEOTIDE SEQUENCE [LARGE SCALE GENOMIC DNA]</scope>
    <source>
        <tissue evidence="2">Muscle</tissue>
    </source>
</reference>
<organism evidence="2 3">
    <name type="scientific">Portunus trituberculatus</name>
    <name type="common">Swimming crab</name>
    <name type="synonym">Neptunus trituberculatus</name>
    <dbReference type="NCBI Taxonomy" id="210409"/>
    <lineage>
        <taxon>Eukaryota</taxon>
        <taxon>Metazoa</taxon>
        <taxon>Ecdysozoa</taxon>
        <taxon>Arthropoda</taxon>
        <taxon>Crustacea</taxon>
        <taxon>Multicrustacea</taxon>
        <taxon>Malacostraca</taxon>
        <taxon>Eumalacostraca</taxon>
        <taxon>Eucarida</taxon>
        <taxon>Decapoda</taxon>
        <taxon>Pleocyemata</taxon>
        <taxon>Brachyura</taxon>
        <taxon>Eubrachyura</taxon>
        <taxon>Portunoidea</taxon>
        <taxon>Portunidae</taxon>
        <taxon>Portuninae</taxon>
        <taxon>Portunus</taxon>
    </lineage>
</organism>
<name>A0A5B7K5F2_PORTR</name>
<evidence type="ECO:0000256" key="1">
    <source>
        <dbReference type="SAM" id="MobiDB-lite"/>
    </source>
</evidence>
<dbReference type="InterPro" id="IPR052055">
    <property type="entry name" value="Hepadnavirus_pol/RT"/>
</dbReference>
<gene>
    <name evidence="2" type="ORF">E2C01_095983</name>
</gene>
<dbReference type="OrthoDB" id="6380429at2759"/>
<dbReference type="AlphaFoldDB" id="A0A5B7K5F2"/>
<evidence type="ECO:0000313" key="3">
    <source>
        <dbReference type="Proteomes" id="UP000324222"/>
    </source>
</evidence>
<protein>
    <recommendedName>
        <fullName evidence="4">RNase H type-1 domain-containing protein</fullName>
    </recommendedName>
</protein>